<dbReference type="RefSeq" id="WP_114027032.1">
    <property type="nucleotide sequence ID" value="NZ_QOIL01000001.1"/>
</dbReference>
<protein>
    <submittedName>
        <fullName evidence="2">Uncharacterized protein</fullName>
    </submittedName>
</protein>
<name>A0A367FSJ0_9ACTN</name>
<keyword evidence="3" id="KW-1185">Reference proteome</keyword>
<dbReference type="EMBL" id="QOIL01000001">
    <property type="protein sequence ID" value="RCG33368.1"/>
    <property type="molecule type" value="Genomic_DNA"/>
</dbReference>
<keyword evidence="1" id="KW-1133">Transmembrane helix</keyword>
<feature type="transmembrane region" description="Helical" evidence="1">
    <location>
        <begin position="49"/>
        <end position="70"/>
    </location>
</feature>
<keyword evidence="1" id="KW-0812">Transmembrane</keyword>
<keyword evidence="1" id="KW-0472">Membrane</keyword>
<feature type="transmembrane region" description="Helical" evidence="1">
    <location>
        <begin position="21"/>
        <end position="43"/>
    </location>
</feature>
<dbReference type="Pfam" id="PF19870">
    <property type="entry name" value="DUF6343"/>
    <property type="match status" value="1"/>
</dbReference>
<accession>A0A367FSJ0</accession>
<dbReference type="Proteomes" id="UP000253094">
    <property type="component" value="Unassembled WGS sequence"/>
</dbReference>
<evidence type="ECO:0000313" key="3">
    <source>
        <dbReference type="Proteomes" id="UP000253094"/>
    </source>
</evidence>
<proteinExistence type="predicted"/>
<dbReference type="InterPro" id="IPR045924">
    <property type="entry name" value="DUF6343"/>
</dbReference>
<evidence type="ECO:0000313" key="2">
    <source>
        <dbReference type="EMBL" id="RCG33368.1"/>
    </source>
</evidence>
<evidence type="ECO:0000256" key="1">
    <source>
        <dbReference type="SAM" id="Phobius"/>
    </source>
</evidence>
<dbReference type="AlphaFoldDB" id="A0A367FSJ0"/>
<comment type="caution">
    <text evidence="2">The sequence shown here is derived from an EMBL/GenBank/DDBJ whole genome shotgun (WGS) entry which is preliminary data.</text>
</comment>
<organism evidence="2 3">
    <name type="scientific">Sphaerisporangium album</name>
    <dbReference type="NCBI Taxonomy" id="509200"/>
    <lineage>
        <taxon>Bacteria</taxon>
        <taxon>Bacillati</taxon>
        <taxon>Actinomycetota</taxon>
        <taxon>Actinomycetes</taxon>
        <taxon>Streptosporangiales</taxon>
        <taxon>Streptosporangiaceae</taxon>
        <taxon>Sphaerisporangium</taxon>
    </lineage>
</organism>
<sequence>MWGNRSGSEPRTARSALGMRAVLSGVALPVALAATALFVFLGVSTGLGIWFVEAVVTGVVVVIAAVDLVVIRRRARRSPSGERATRSR</sequence>
<reference evidence="2 3" key="1">
    <citation type="submission" date="2018-06" db="EMBL/GenBank/DDBJ databases">
        <title>Sphaerisporangium craniellae sp. nov., isolated from a marine sponge in the South China Sea.</title>
        <authorList>
            <person name="Li L."/>
        </authorList>
    </citation>
    <scope>NUCLEOTIDE SEQUENCE [LARGE SCALE GENOMIC DNA]</scope>
    <source>
        <strain evidence="2 3">CCTCC AA 208026</strain>
    </source>
</reference>
<gene>
    <name evidence="2" type="ORF">DQ384_01230</name>
</gene>